<evidence type="ECO:0000256" key="4">
    <source>
        <dbReference type="ARBA" id="ARBA00022771"/>
    </source>
</evidence>
<evidence type="ECO:0000256" key="8">
    <source>
        <dbReference type="SAM" id="MobiDB-lite"/>
    </source>
</evidence>
<sequence length="513" mass="59103">MSTHYGSSQPGPTQGFSQPQYRCCGEDFSSSISYREHITKPGRKCGICGRRLFHLEDYDKHLEKHERGTARPAAPEGVENLEVLVSPEVQKLRSILAQEERQESLREASVAALEKKARMKEEKAERKKERAEKKKRKEEEAQQEAERKRQEVERKKREVEEKRQEEKRRRMDAKKRRAAQEKSLEAERKRHEAEEKRQEAEEKRQEAERKRQEERKKEEAQRKQEAERKKEEAKRKREAERKKEEERKRQEKERKKQEEKRKRQEAERKRQEAERRRQESLKPIQCHLCLKRFKTPAAYAQHLESNSRKHPNVKRHHVTQAVHMLDIIPPITLAPSIGSEYQPSTLGHTESVTGSSTISPFTSVPSSPRTDADGSWILLGDEDSVSGSVVLASSVSTAMSRVADSPPPPHTFSPLDEPTTYTPNDFASLGIPYACPICCKTFRTVVRLTHHMNSPVHDPDAFKCPKPECGRQFALVSGLIQHLESGTCKLASAGEIFERFALLTARFSKLLAA</sequence>
<dbReference type="PROSITE" id="PS00028">
    <property type="entry name" value="ZINC_FINGER_C2H2_1"/>
    <property type="match status" value="2"/>
</dbReference>
<evidence type="ECO:0000313" key="11">
    <source>
        <dbReference type="Proteomes" id="UP000298030"/>
    </source>
</evidence>
<evidence type="ECO:0000256" key="7">
    <source>
        <dbReference type="PROSITE-ProRule" id="PRU00042"/>
    </source>
</evidence>
<keyword evidence="6" id="KW-0539">Nucleus</keyword>
<feature type="domain" description="C2H2-type" evidence="9">
    <location>
        <begin position="462"/>
        <end position="482"/>
    </location>
</feature>
<dbReference type="PROSITE" id="PS50157">
    <property type="entry name" value="ZINC_FINGER_C2H2_2"/>
    <property type="match status" value="2"/>
</dbReference>
<dbReference type="InterPro" id="IPR050888">
    <property type="entry name" value="ZnF_C2H2-type_TF"/>
</dbReference>
<dbReference type="InterPro" id="IPR013087">
    <property type="entry name" value="Znf_C2H2_type"/>
</dbReference>
<dbReference type="SUPFAM" id="SSF57667">
    <property type="entry name" value="beta-beta-alpha zinc fingers"/>
    <property type="match status" value="1"/>
</dbReference>
<evidence type="ECO:0000313" key="10">
    <source>
        <dbReference type="EMBL" id="TEB29282.1"/>
    </source>
</evidence>
<feature type="domain" description="C2H2-type" evidence="9">
    <location>
        <begin position="433"/>
        <end position="462"/>
    </location>
</feature>
<keyword evidence="3" id="KW-0677">Repeat</keyword>
<feature type="compositionally biased region" description="Basic and acidic residues" evidence="8">
    <location>
        <begin position="178"/>
        <end position="279"/>
    </location>
</feature>
<evidence type="ECO:0000259" key="9">
    <source>
        <dbReference type="PROSITE" id="PS50157"/>
    </source>
</evidence>
<dbReference type="EMBL" id="QPFP01000028">
    <property type="protein sequence ID" value="TEB29282.1"/>
    <property type="molecule type" value="Genomic_DNA"/>
</dbReference>
<feature type="region of interest" description="Disordered" evidence="8">
    <location>
        <begin position="1"/>
        <end position="20"/>
    </location>
</feature>
<dbReference type="Gene3D" id="3.30.160.60">
    <property type="entry name" value="Classic Zinc Finger"/>
    <property type="match status" value="1"/>
</dbReference>
<comment type="caution">
    <text evidence="10">The sequence shown here is derived from an EMBL/GenBank/DDBJ whole genome shotgun (WGS) entry which is preliminary data.</text>
</comment>
<dbReference type="Pfam" id="PF12874">
    <property type="entry name" value="zf-met"/>
    <property type="match status" value="1"/>
</dbReference>
<evidence type="ECO:0000256" key="5">
    <source>
        <dbReference type="ARBA" id="ARBA00022833"/>
    </source>
</evidence>
<evidence type="ECO:0000256" key="6">
    <source>
        <dbReference type="ARBA" id="ARBA00023242"/>
    </source>
</evidence>
<feature type="region of interest" description="Disordered" evidence="8">
    <location>
        <begin position="113"/>
        <end position="279"/>
    </location>
</feature>
<feature type="region of interest" description="Disordered" evidence="8">
    <location>
        <begin position="346"/>
        <end position="369"/>
    </location>
</feature>
<dbReference type="STRING" id="71717.A0A4Y7T6R0"/>
<keyword evidence="5" id="KW-0862">Zinc</keyword>
<dbReference type="SMART" id="SM00355">
    <property type="entry name" value="ZnF_C2H2"/>
    <property type="match status" value="4"/>
</dbReference>
<feature type="compositionally biased region" description="Basic and acidic residues" evidence="8">
    <location>
        <begin position="113"/>
        <end position="169"/>
    </location>
</feature>
<dbReference type="Proteomes" id="UP000298030">
    <property type="component" value="Unassembled WGS sequence"/>
</dbReference>
<dbReference type="AlphaFoldDB" id="A0A4Y7T6R0"/>
<dbReference type="PANTHER" id="PTHR24406">
    <property type="entry name" value="TRANSCRIPTIONAL REPRESSOR CTCFL-RELATED"/>
    <property type="match status" value="1"/>
</dbReference>
<comment type="subcellular location">
    <subcellularLocation>
        <location evidence="1">Nucleus</location>
    </subcellularLocation>
</comment>
<dbReference type="InterPro" id="IPR036236">
    <property type="entry name" value="Znf_C2H2_sf"/>
</dbReference>
<keyword evidence="2" id="KW-0479">Metal-binding</keyword>
<evidence type="ECO:0000256" key="1">
    <source>
        <dbReference type="ARBA" id="ARBA00004123"/>
    </source>
</evidence>
<keyword evidence="4 7" id="KW-0863">Zinc-finger</keyword>
<accession>A0A4Y7T6R0</accession>
<protein>
    <recommendedName>
        <fullName evidence="9">C2H2-type domain-containing protein</fullName>
    </recommendedName>
</protein>
<keyword evidence="11" id="KW-1185">Reference proteome</keyword>
<dbReference type="OrthoDB" id="6077919at2759"/>
<reference evidence="10 11" key="1">
    <citation type="journal article" date="2019" name="Nat. Ecol. Evol.">
        <title>Megaphylogeny resolves global patterns of mushroom evolution.</title>
        <authorList>
            <person name="Varga T."/>
            <person name="Krizsan K."/>
            <person name="Foldi C."/>
            <person name="Dima B."/>
            <person name="Sanchez-Garcia M."/>
            <person name="Sanchez-Ramirez S."/>
            <person name="Szollosi G.J."/>
            <person name="Szarkandi J.G."/>
            <person name="Papp V."/>
            <person name="Albert L."/>
            <person name="Andreopoulos W."/>
            <person name="Angelini C."/>
            <person name="Antonin V."/>
            <person name="Barry K.W."/>
            <person name="Bougher N.L."/>
            <person name="Buchanan P."/>
            <person name="Buyck B."/>
            <person name="Bense V."/>
            <person name="Catcheside P."/>
            <person name="Chovatia M."/>
            <person name="Cooper J."/>
            <person name="Damon W."/>
            <person name="Desjardin D."/>
            <person name="Finy P."/>
            <person name="Geml J."/>
            <person name="Haridas S."/>
            <person name="Hughes K."/>
            <person name="Justo A."/>
            <person name="Karasinski D."/>
            <person name="Kautmanova I."/>
            <person name="Kiss B."/>
            <person name="Kocsube S."/>
            <person name="Kotiranta H."/>
            <person name="LaButti K.M."/>
            <person name="Lechner B.E."/>
            <person name="Liimatainen K."/>
            <person name="Lipzen A."/>
            <person name="Lukacs Z."/>
            <person name="Mihaltcheva S."/>
            <person name="Morgado L.N."/>
            <person name="Niskanen T."/>
            <person name="Noordeloos M.E."/>
            <person name="Ohm R.A."/>
            <person name="Ortiz-Santana B."/>
            <person name="Ovrebo C."/>
            <person name="Racz N."/>
            <person name="Riley R."/>
            <person name="Savchenko A."/>
            <person name="Shiryaev A."/>
            <person name="Soop K."/>
            <person name="Spirin V."/>
            <person name="Szebenyi C."/>
            <person name="Tomsovsky M."/>
            <person name="Tulloss R.E."/>
            <person name="Uehling J."/>
            <person name="Grigoriev I.V."/>
            <person name="Vagvolgyi C."/>
            <person name="Papp T."/>
            <person name="Martin F.M."/>
            <person name="Miettinen O."/>
            <person name="Hibbett D.S."/>
            <person name="Nagy L.G."/>
        </authorList>
    </citation>
    <scope>NUCLEOTIDE SEQUENCE [LARGE SCALE GENOMIC DNA]</scope>
    <source>
        <strain evidence="10 11">FP101781</strain>
    </source>
</reference>
<name>A0A4Y7T6R0_COPMI</name>
<organism evidence="10 11">
    <name type="scientific">Coprinellus micaceus</name>
    <name type="common">Glistening ink-cap mushroom</name>
    <name type="synonym">Coprinus micaceus</name>
    <dbReference type="NCBI Taxonomy" id="71717"/>
    <lineage>
        <taxon>Eukaryota</taxon>
        <taxon>Fungi</taxon>
        <taxon>Dikarya</taxon>
        <taxon>Basidiomycota</taxon>
        <taxon>Agaricomycotina</taxon>
        <taxon>Agaricomycetes</taxon>
        <taxon>Agaricomycetidae</taxon>
        <taxon>Agaricales</taxon>
        <taxon>Agaricineae</taxon>
        <taxon>Psathyrellaceae</taxon>
        <taxon>Coprinellus</taxon>
    </lineage>
</organism>
<evidence type="ECO:0000256" key="2">
    <source>
        <dbReference type="ARBA" id="ARBA00022723"/>
    </source>
</evidence>
<dbReference type="GO" id="GO:0008270">
    <property type="term" value="F:zinc ion binding"/>
    <property type="evidence" value="ECO:0007669"/>
    <property type="project" value="UniProtKB-KW"/>
</dbReference>
<evidence type="ECO:0000256" key="3">
    <source>
        <dbReference type="ARBA" id="ARBA00022737"/>
    </source>
</evidence>
<proteinExistence type="predicted"/>
<dbReference type="GO" id="GO:0005634">
    <property type="term" value="C:nucleus"/>
    <property type="evidence" value="ECO:0007669"/>
    <property type="project" value="UniProtKB-SubCell"/>
</dbReference>
<gene>
    <name evidence="10" type="ORF">FA13DRAFT_671935</name>
</gene>